<reference evidence="2 3" key="1">
    <citation type="submission" date="2021-11" db="EMBL/GenBank/DDBJ databases">
        <title>Black yeast isolated from Biological Soil Crust.</title>
        <authorList>
            <person name="Kurbessoian T."/>
        </authorList>
    </citation>
    <scope>NUCLEOTIDE SEQUENCE [LARGE SCALE GENOMIC DNA]</scope>
    <source>
        <strain evidence="2 3">CCFEE 5522</strain>
    </source>
</reference>
<keyword evidence="3" id="KW-1185">Reference proteome</keyword>
<accession>A0AAV9JIR9</accession>
<feature type="compositionally biased region" description="Polar residues" evidence="1">
    <location>
        <begin position="1"/>
        <end position="16"/>
    </location>
</feature>
<gene>
    <name evidence="2" type="ORF">LTR36_003776</name>
</gene>
<protein>
    <submittedName>
        <fullName evidence="2">Uncharacterized protein</fullName>
    </submittedName>
</protein>
<feature type="region of interest" description="Disordered" evidence="1">
    <location>
        <begin position="1"/>
        <end position="22"/>
    </location>
</feature>
<comment type="caution">
    <text evidence="2">The sequence shown here is derived from an EMBL/GenBank/DDBJ whole genome shotgun (WGS) entry which is preliminary data.</text>
</comment>
<proteinExistence type="predicted"/>
<feature type="region of interest" description="Disordered" evidence="1">
    <location>
        <begin position="77"/>
        <end position="106"/>
    </location>
</feature>
<name>A0AAV9JIR9_9PEZI</name>
<evidence type="ECO:0000313" key="3">
    <source>
        <dbReference type="Proteomes" id="UP001324427"/>
    </source>
</evidence>
<evidence type="ECO:0000313" key="2">
    <source>
        <dbReference type="EMBL" id="KAK4544872.1"/>
    </source>
</evidence>
<dbReference type="AlphaFoldDB" id="A0AAV9JIR9"/>
<sequence length="148" mass="16265">MIMNSNNSKTYDNGQDVTDHSRPHNYLALLGTHTLPTTMAAPTPGPDHSNYIFAPQPRIGDDVYAAMHDRFERGELGQFSGNVSGEESMETTQEDTGHVNQANNAEAGNLVNLYEPSNTQAVRSTEEILDEIRQSMLQEAMGYGFGSQ</sequence>
<organism evidence="2 3">
    <name type="scientific">Oleoguttula mirabilis</name>
    <dbReference type="NCBI Taxonomy" id="1507867"/>
    <lineage>
        <taxon>Eukaryota</taxon>
        <taxon>Fungi</taxon>
        <taxon>Dikarya</taxon>
        <taxon>Ascomycota</taxon>
        <taxon>Pezizomycotina</taxon>
        <taxon>Dothideomycetes</taxon>
        <taxon>Dothideomycetidae</taxon>
        <taxon>Mycosphaerellales</taxon>
        <taxon>Teratosphaeriaceae</taxon>
        <taxon>Oleoguttula</taxon>
    </lineage>
</organism>
<dbReference type="EMBL" id="JAVFHQ010000022">
    <property type="protein sequence ID" value="KAK4544872.1"/>
    <property type="molecule type" value="Genomic_DNA"/>
</dbReference>
<evidence type="ECO:0000256" key="1">
    <source>
        <dbReference type="SAM" id="MobiDB-lite"/>
    </source>
</evidence>
<dbReference type="Proteomes" id="UP001324427">
    <property type="component" value="Unassembled WGS sequence"/>
</dbReference>